<reference evidence="1 2" key="1">
    <citation type="submission" date="2023-02" db="EMBL/GenBank/DDBJ databases">
        <title>LHISI_Scaffold_Assembly.</title>
        <authorList>
            <person name="Stuart O.P."/>
            <person name="Cleave R."/>
            <person name="Magrath M.J.L."/>
            <person name="Mikheyev A.S."/>
        </authorList>
    </citation>
    <scope>NUCLEOTIDE SEQUENCE [LARGE SCALE GENOMIC DNA]</scope>
    <source>
        <strain evidence="1">Daus_M_001</strain>
        <tissue evidence="1">Leg muscle</tissue>
    </source>
</reference>
<protein>
    <submittedName>
        <fullName evidence="1">Uncharacterized protein</fullName>
    </submittedName>
</protein>
<dbReference type="PANTHER" id="PTHR46601">
    <property type="entry name" value="ULP_PROTEASE DOMAIN-CONTAINING PROTEIN"/>
    <property type="match status" value="1"/>
</dbReference>
<comment type="caution">
    <text evidence="1">The sequence shown here is derived from an EMBL/GenBank/DDBJ whole genome shotgun (WGS) entry which is preliminary data.</text>
</comment>
<gene>
    <name evidence="1" type="ORF">PR048_002299</name>
</gene>
<dbReference type="Proteomes" id="UP001159363">
    <property type="component" value="Chromosome 1"/>
</dbReference>
<dbReference type="PANTHER" id="PTHR46601:SF1">
    <property type="entry name" value="ADF-H DOMAIN-CONTAINING PROTEIN"/>
    <property type="match status" value="1"/>
</dbReference>
<keyword evidence="2" id="KW-1185">Reference proteome</keyword>
<organism evidence="1 2">
    <name type="scientific">Dryococelus australis</name>
    <dbReference type="NCBI Taxonomy" id="614101"/>
    <lineage>
        <taxon>Eukaryota</taxon>
        <taxon>Metazoa</taxon>
        <taxon>Ecdysozoa</taxon>
        <taxon>Arthropoda</taxon>
        <taxon>Hexapoda</taxon>
        <taxon>Insecta</taxon>
        <taxon>Pterygota</taxon>
        <taxon>Neoptera</taxon>
        <taxon>Polyneoptera</taxon>
        <taxon>Phasmatodea</taxon>
        <taxon>Verophasmatodea</taxon>
        <taxon>Anareolatae</taxon>
        <taxon>Phasmatidae</taxon>
        <taxon>Eurycanthinae</taxon>
        <taxon>Dryococelus</taxon>
    </lineage>
</organism>
<evidence type="ECO:0000313" key="2">
    <source>
        <dbReference type="Proteomes" id="UP001159363"/>
    </source>
</evidence>
<evidence type="ECO:0000313" key="1">
    <source>
        <dbReference type="EMBL" id="KAJ8896953.1"/>
    </source>
</evidence>
<proteinExistence type="predicted"/>
<name>A0ABQ9IJT6_9NEOP</name>
<sequence>MTLKKKKHLILCNLQQFYVYLKNTYPNLNAGLSKFCSQRPKWCIIAGSLGKDMSSCTCTDHQNVKSSDFFEFMTCNMDSYKWMMGPCSDRSDVETFSEMLTEEMVVEIKYKQWVSTDRSNLIDVVQSTKVFGESVVEKLVLKKHHYMYSICKIQSACVCVCVCVRERDELIVLVDFAENYSIEVDSIGVHDKQQFILFPSICRKTTDYLHHNTVTVHTLQKYMVKNIKEYNLKVKTLIHFSDEASTQYKNRKNFANEFV</sequence>
<accession>A0ABQ9IJT6</accession>
<dbReference type="EMBL" id="JARBHB010000001">
    <property type="protein sequence ID" value="KAJ8896953.1"/>
    <property type="molecule type" value="Genomic_DNA"/>
</dbReference>